<protein>
    <submittedName>
        <fullName evidence="2">Anthranilate synthase component I family protein</fullName>
    </submittedName>
</protein>
<accession>A0A6N9UJF2</accession>
<evidence type="ECO:0000313" key="3">
    <source>
        <dbReference type="Proteomes" id="UP000469545"/>
    </source>
</evidence>
<comment type="caution">
    <text evidence="2">The sequence shown here is derived from an EMBL/GenBank/DDBJ whole genome shotgun (WGS) entry which is preliminary data.</text>
</comment>
<dbReference type="PANTHER" id="PTHR11236">
    <property type="entry name" value="AMINOBENZOATE/ANTHRANILATE SYNTHASE"/>
    <property type="match status" value="1"/>
</dbReference>
<dbReference type="GO" id="GO:0000162">
    <property type="term" value="P:L-tryptophan biosynthetic process"/>
    <property type="evidence" value="ECO:0007669"/>
    <property type="project" value="TreeGrafter"/>
</dbReference>
<evidence type="ECO:0000313" key="2">
    <source>
        <dbReference type="EMBL" id="NEB17745.1"/>
    </source>
</evidence>
<dbReference type="EMBL" id="JAAGMB010000327">
    <property type="protein sequence ID" value="NEB17745.1"/>
    <property type="molecule type" value="Genomic_DNA"/>
</dbReference>
<proteinExistence type="predicted"/>
<keyword evidence="3" id="KW-1185">Reference proteome</keyword>
<dbReference type="Pfam" id="PF00425">
    <property type="entry name" value="Chorismate_bind"/>
    <property type="match status" value="1"/>
</dbReference>
<sequence length="515" mass="55513">MPGKPSGTRPIPVRVTVDDLPAHDPLGLLTHLQESADTQDAFLLEGYDGSQEHRTSAVVGSGRLCEIRVFGSTGGSTGGKSVEGGAPGRVEIEGTPLLAEALAGEAVRVGLVRQETAGGFTFSAARQMWDLLEAAQRLFAVETQVPLSAFAFGFLTSLSYESTWLMEDLPPRPGHPEGPDVVLTLFRETVWYDGPAGTVRRLRAESEAFPAAQGPDPLAAARAAAAVGAQPVPEAPAPLSVKDSVDKATFLGWAERCLEHIRVGDIYQIQIGHRVDVRTSLTPGDVYRRLRRRNPSPHMYLAPRAGSLLIGASPELFLKISDGEIMMRPIAGTTRRGPDEEENERRIKEMTASTKERAEHIMLVDLCRNDIGRVSLPSTRPVDDLMSVQAFSHVFHLVSTVCGRLAEGVGVWDAVRAAFPAGTMTGAPKIRAMEIINELEAEPRGSYAGAVGLVDARGAWSELALCIRTVTYDGSTYSTQTSAGMVAQSDPEAEWQETLTKMGASYWALTGKELW</sequence>
<organism evidence="2 3">
    <name type="scientific">Streptomyces coelicoflavus</name>
    <dbReference type="NCBI Taxonomy" id="285562"/>
    <lineage>
        <taxon>Bacteria</taxon>
        <taxon>Bacillati</taxon>
        <taxon>Actinomycetota</taxon>
        <taxon>Actinomycetes</taxon>
        <taxon>Kitasatosporales</taxon>
        <taxon>Streptomycetaceae</taxon>
        <taxon>Streptomyces</taxon>
    </lineage>
</organism>
<gene>
    <name evidence="2" type="ORF">G3I46_14645</name>
</gene>
<dbReference type="SUPFAM" id="SSF56322">
    <property type="entry name" value="ADC synthase"/>
    <property type="match status" value="1"/>
</dbReference>
<dbReference type="InterPro" id="IPR005801">
    <property type="entry name" value="ADC_synthase"/>
</dbReference>
<dbReference type="AlphaFoldDB" id="A0A6N9UJF2"/>
<feature type="domain" description="Chorismate-utilising enzyme C-terminal" evidence="1">
    <location>
        <begin position="247"/>
        <end position="501"/>
    </location>
</feature>
<evidence type="ECO:0000259" key="1">
    <source>
        <dbReference type="Pfam" id="PF00425"/>
    </source>
</evidence>
<dbReference type="PRINTS" id="PR00095">
    <property type="entry name" value="ANTSNTHASEI"/>
</dbReference>
<dbReference type="Proteomes" id="UP000469545">
    <property type="component" value="Unassembled WGS sequence"/>
</dbReference>
<dbReference type="InterPro" id="IPR019999">
    <property type="entry name" value="Anth_synth_I-like"/>
</dbReference>
<reference evidence="2 3" key="1">
    <citation type="submission" date="2020-01" db="EMBL/GenBank/DDBJ databases">
        <title>Insect and environment-associated Actinomycetes.</title>
        <authorList>
            <person name="Currrie C."/>
            <person name="Chevrette M."/>
            <person name="Carlson C."/>
            <person name="Stubbendieck R."/>
            <person name="Wendt-Pienkowski E."/>
        </authorList>
    </citation>
    <scope>NUCLEOTIDE SEQUENCE [LARGE SCALE GENOMIC DNA]</scope>
    <source>
        <strain evidence="2 3">SID14172</strain>
    </source>
</reference>
<name>A0A6N9UJF2_9ACTN</name>
<dbReference type="Gene3D" id="3.60.120.10">
    <property type="entry name" value="Anthranilate synthase"/>
    <property type="match status" value="1"/>
</dbReference>
<dbReference type="PANTHER" id="PTHR11236:SF9">
    <property type="entry name" value="ANTHRANILATE SYNTHASE COMPONENT 1"/>
    <property type="match status" value="1"/>
</dbReference>
<dbReference type="InterPro" id="IPR015890">
    <property type="entry name" value="Chorismate_C"/>
</dbReference>